<dbReference type="SMART" id="SM00388">
    <property type="entry name" value="HisKA"/>
    <property type="match status" value="1"/>
</dbReference>
<dbReference type="InterPro" id="IPR035965">
    <property type="entry name" value="PAS-like_dom_sf"/>
</dbReference>
<name>A0A450TMC4_9GAMM</name>
<dbReference type="Pfam" id="PF02518">
    <property type="entry name" value="HATPase_c"/>
    <property type="match status" value="1"/>
</dbReference>
<proteinExistence type="predicted"/>
<dbReference type="PANTHER" id="PTHR43065:SF16">
    <property type="entry name" value="SENSORY HISTIDINE KINASE_PHOSPHATASE NTRB"/>
    <property type="match status" value="1"/>
</dbReference>
<dbReference type="GO" id="GO:0005524">
    <property type="term" value="F:ATP binding"/>
    <property type="evidence" value="ECO:0007669"/>
    <property type="project" value="UniProtKB-KW"/>
</dbReference>
<evidence type="ECO:0000313" key="10">
    <source>
        <dbReference type="EMBL" id="VFJ68881.1"/>
    </source>
</evidence>
<comment type="catalytic activity">
    <reaction evidence="1">
        <text>ATP + protein L-histidine = ADP + protein N-phospho-L-histidine.</text>
        <dbReference type="EC" id="2.7.13.3"/>
    </reaction>
</comment>
<dbReference type="InterPro" id="IPR005467">
    <property type="entry name" value="His_kinase_dom"/>
</dbReference>
<keyword evidence="5" id="KW-0547">Nucleotide-binding</keyword>
<dbReference type="GO" id="GO:0000155">
    <property type="term" value="F:phosphorelay sensor kinase activity"/>
    <property type="evidence" value="ECO:0007669"/>
    <property type="project" value="InterPro"/>
</dbReference>
<dbReference type="PANTHER" id="PTHR43065">
    <property type="entry name" value="SENSOR HISTIDINE KINASE"/>
    <property type="match status" value="1"/>
</dbReference>
<evidence type="ECO:0000259" key="9">
    <source>
        <dbReference type="PROSITE" id="PS50109"/>
    </source>
</evidence>
<dbReference type="InterPro" id="IPR003594">
    <property type="entry name" value="HATPase_dom"/>
</dbReference>
<reference evidence="10" key="1">
    <citation type="submission" date="2019-02" db="EMBL/GenBank/DDBJ databases">
        <authorList>
            <person name="Gruber-Vodicka R. H."/>
            <person name="Seah K. B. B."/>
        </authorList>
    </citation>
    <scope>NUCLEOTIDE SEQUENCE</scope>
    <source>
        <strain evidence="10">BECK_DK161</strain>
    </source>
</reference>
<sequence>MSFSSPPPFGQPPSDWVVPIIENLTTAVLLFDGGSCLSAMNPAAESLLGISVNKARGMLAGTLFSGMDGCDDALNHIARKQPFTKRETQLRLPGRPPVRVDCIVSPSGHPTEPGGTLVELVPLANRQRIARERQLLDQSETARMLVRGLAHEIRNPLGGIRGAAQLLAGQLPDESLKEYTDVIIREADRLRELMDRMLGPRTPPRKRVLNIHEVTERVRFLMRAEAPPAVSLEQDYDPSIPELFGDPDLLIQAVLNIARNAVQSLGKEGKVVFATRVHRQFAIGNRHHRLVIRLDVTDNGPGIPEADRERIFYPLVTGHEGGGEESGLQAGTGLGLPIAQSLVNQHDGLIECHGEPGKTTFSILLPAIS</sequence>
<dbReference type="EMBL" id="CAADEY010000197">
    <property type="protein sequence ID" value="VFJ68881.1"/>
    <property type="molecule type" value="Genomic_DNA"/>
</dbReference>
<keyword evidence="7" id="KW-0067">ATP-binding</keyword>
<dbReference type="InterPro" id="IPR003661">
    <property type="entry name" value="HisK_dim/P_dom"/>
</dbReference>
<dbReference type="SMART" id="SM00387">
    <property type="entry name" value="HATPase_c"/>
    <property type="match status" value="1"/>
</dbReference>
<evidence type="ECO:0000256" key="6">
    <source>
        <dbReference type="ARBA" id="ARBA00022777"/>
    </source>
</evidence>
<protein>
    <recommendedName>
        <fullName evidence="2">histidine kinase</fullName>
        <ecNumber evidence="2">2.7.13.3</ecNumber>
    </recommendedName>
</protein>
<dbReference type="SUPFAM" id="SSF47384">
    <property type="entry name" value="Homodimeric domain of signal transducing histidine kinase"/>
    <property type="match status" value="1"/>
</dbReference>
<evidence type="ECO:0000256" key="4">
    <source>
        <dbReference type="ARBA" id="ARBA00022679"/>
    </source>
</evidence>
<dbReference type="EC" id="2.7.13.3" evidence="2"/>
<dbReference type="Pfam" id="PF00512">
    <property type="entry name" value="HisKA"/>
    <property type="match status" value="1"/>
</dbReference>
<dbReference type="PRINTS" id="PR00344">
    <property type="entry name" value="BCTRLSENSOR"/>
</dbReference>
<dbReference type="Gene3D" id="3.30.450.20">
    <property type="entry name" value="PAS domain"/>
    <property type="match status" value="1"/>
</dbReference>
<evidence type="ECO:0000256" key="1">
    <source>
        <dbReference type="ARBA" id="ARBA00000085"/>
    </source>
</evidence>
<dbReference type="AlphaFoldDB" id="A0A450TMC4"/>
<keyword evidence="4" id="KW-0808">Transferase</keyword>
<dbReference type="InterPro" id="IPR036890">
    <property type="entry name" value="HATPase_C_sf"/>
</dbReference>
<feature type="domain" description="Histidine kinase" evidence="9">
    <location>
        <begin position="148"/>
        <end position="369"/>
    </location>
</feature>
<keyword evidence="3" id="KW-0597">Phosphoprotein</keyword>
<dbReference type="CDD" id="cd00082">
    <property type="entry name" value="HisKA"/>
    <property type="match status" value="1"/>
</dbReference>
<evidence type="ECO:0000256" key="7">
    <source>
        <dbReference type="ARBA" id="ARBA00022840"/>
    </source>
</evidence>
<accession>A0A450TMC4</accession>
<dbReference type="SUPFAM" id="SSF55874">
    <property type="entry name" value="ATPase domain of HSP90 chaperone/DNA topoisomerase II/histidine kinase"/>
    <property type="match status" value="1"/>
</dbReference>
<dbReference type="InterPro" id="IPR004358">
    <property type="entry name" value="Sig_transdc_His_kin-like_C"/>
</dbReference>
<evidence type="ECO:0000256" key="3">
    <source>
        <dbReference type="ARBA" id="ARBA00022553"/>
    </source>
</evidence>
<organism evidence="10">
    <name type="scientific">Candidatus Kentrum sp. DK</name>
    <dbReference type="NCBI Taxonomy" id="2126562"/>
    <lineage>
        <taxon>Bacteria</taxon>
        <taxon>Pseudomonadati</taxon>
        <taxon>Pseudomonadota</taxon>
        <taxon>Gammaproteobacteria</taxon>
        <taxon>Candidatus Kentrum</taxon>
    </lineage>
</organism>
<keyword evidence="8" id="KW-0902">Two-component regulatory system</keyword>
<evidence type="ECO:0000256" key="8">
    <source>
        <dbReference type="ARBA" id="ARBA00023012"/>
    </source>
</evidence>
<dbReference type="InterPro" id="IPR036097">
    <property type="entry name" value="HisK_dim/P_sf"/>
</dbReference>
<gene>
    <name evidence="10" type="ORF">BECKDK2373C_GA0170839_11971</name>
</gene>
<dbReference type="Gene3D" id="1.10.287.130">
    <property type="match status" value="1"/>
</dbReference>
<dbReference type="Gene3D" id="3.30.565.10">
    <property type="entry name" value="Histidine kinase-like ATPase, C-terminal domain"/>
    <property type="match status" value="1"/>
</dbReference>
<dbReference type="NCBIfam" id="NF008293">
    <property type="entry name" value="PRK11073.1"/>
    <property type="match status" value="1"/>
</dbReference>
<dbReference type="PROSITE" id="PS50109">
    <property type="entry name" value="HIS_KIN"/>
    <property type="match status" value="1"/>
</dbReference>
<evidence type="ECO:0000256" key="5">
    <source>
        <dbReference type="ARBA" id="ARBA00022741"/>
    </source>
</evidence>
<evidence type="ECO:0000256" key="2">
    <source>
        <dbReference type="ARBA" id="ARBA00012438"/>
    </source>
</evidence>
<keyword evidence="6 10" id="KW-0418">Kinase</keyword>
<dbReference type="SUPFAM" id="SSF55785">
    <property type="entry name" value="PYP-like sensor domain (PAS domain)"/>
    <property type="match status" value="1"/>
</dbReference>